<name>A0A381XC53_9ZZZZ</name>
<proteinExistence type="predicted"/>
<accession>A0A381XC53</accession>
<dbReference type="AlphaFoldDB" id="A0A381XC53"/>
<dbReference type="EMBL" id="UINC01014642">
    <property type="protein sequence ID" value="SVA62329.1"/>
    <property type="molecule type" value="Genomic_DNA"/>
</dbReference>
<gene>
    <name evidence="1" type="ORF">METZ01_LOCUS115183</name>
</gene>
<evidence type="ECO:0000313" key="1">
    <source>
        <dbReference type="EMBL" id="SVA62329.1"/>
    </source>
</evidence>
<protein>
    <submittedName>
        <fullName evidence="1">Uncharacterized protein</fullName>
    </submittedName>
</protein>
<sequence>MQLIEEHHINMNKNLNLTVIVSIVWFPGMI</sequence>
<organism evidence="1">
    <name type="scientific">marine metagenome</name>
    <dbReference type="NCBI Taxonomy" id="408172"/>
    <lineage>
        <taxon>unclassified sequences</taxon>
        <taxon>metagenomes</taxon>
        <taxon>ecological metagenomes</taxon>
    </lineage>
</organism>
<reference evidence="1" key="1">
    <citation type="submission" date="2018-05" db="EMBL/GenBank/DDBJ databases">
        <authorList>
            <person name="Lanie J.A."/>
            <person name="Ng W.-L."/>
            <person name="Kazmierczak K.M."/>
            <person name="Andrzejewski T.M."/>
            <person name="Davidsen T.M."/>
            <person name="Wayne K.J."/>
            <person name="Tettelin H."/>
            <person name="Glass J.I."/>
            <person name="Rusch D."/>
            <person name="Podicherti R."/>
            <person name="Tsui H.-C.T."/>
            <person name="Winkler M.E."/>
        </authorList>
    </citation>
    <scope>NUCLEOTIDE SEQUENCE</scope>
</reference>